<keyword evidence="3" id="KW-1185">Reference proteome</keyword>
<evidence type="ECO:0000313" key="2">
    <source>
        <dbReference type="EMBL" id="KAJ8030286.1"/>
    </source>
</evidence>
<keyword evidence="1" id="KW-0472">Membrane</keyword>
<comment type="caution">
    <text evidence="2">The sequence shown here is derived from an EMBL/GenBank/DDBJ whole genome shotgun (WGS) entry which is preliminary data.</text>
</comment>
<evidence type="ECO:0000256" key="1">
    <source>
        <dbReference type="SAM" id="Phobius"/>
    </source>
</evidence>
<keyword evidence="1" id="KW-1133">Transmembrane helix</keyword>
<proteinExistence type="predicted"/>
<name>A0A9Q1H300_HOLLE</name>
<accession>A0A9Q1H300</accession>
<protein>
    <submittedName>
        <fullName evidence="2">Uncharacterized protein</fullName>
    </submittedName>
</protein>
<sequence>MFRDVYVEFHSSHKSADSIYSAKLAALGSNFIVIIMKHDVCTVSLGIYISISLNLLFFLCFDVSIFILTFKNLCY</sequence>
<gene>
    <name evidence="2" type="ORF">HOLleu_26652</name>
</gene>
<dbReference type="AlphaFoldDB" id="A0A9Q1H300"/>
<organism evidence="2 3">
    <name type="scientific">Holothuria leucospilota</name>
    <name type="common">Black long sea cucumber</name>
    <name type="synonym">Mertensiothuria leucospilota</name>
    <dbReference type="NCBI Taxonomy" id="206669"/>
    <lineage>
        <taxon>Eukaryota</taxon>
        <taxon>Metazoa</taxon>
        <taxon>Echinodermata</taxon>
        <taxon>Eleutherozoa</taxon>
        <taxon>Echinozoa</taxon>
        <taxon>Holothuroidea</taxon>
        <taxon>Aspidochirotacea</taxon>
        <taxon>Aspidochirotida</taxon>
        <taxon>Holothuriidae</taxon>
        <taxon>Holothuria</taxon>
    </lineage>
</organism>
<reference evidence="2" key="1">
    <citation type="submission" date="2021-10" db="EMBL/GenBank/DDBJ databases">
        <title>Tropical sea cucumber genome reveals ecological adaptation and Cuvierian tubules defense mechanism.</title>
        <authorList>
            <person name="Chen T."/>
        </authorList>
    </citation>
    <scope>NUCLEOTIDE SEQUENCE</scope>
    <source>
        <strain evidence="2">Nanhai2018</strain>
        <tissue evidence="2">Muscle</tissue>
    </source>
</reference>
<evidence type="ECO:0000313" key="3">
    <source>
        <dbReference type="Proteomes" id="UP001152320"/>
    </source>
</evidence>
<keyword evidence="1" id="KW-0812">Transmembrane</keyword>
<dbReference type="EMBL" id="JAIZAY010000013">
    <property type="protein sequence ID" value="KAJ8030286.1"/>
    <property type="molecule type" value="Genomic_DNA"/>
</dbReference>
<dbReference type="Proteomes" id="UP001152320">
    <property type="component" value="Chromosome 13"/>
</dbReference>
<feature type="transmembrane region" description="Helical" evidence="1">
    <location>
        <begin position="45"/>
        <end position="70"/>
    </location>
</feature>